<protein>
    <recommendedName>
        <fullName evidence="3">DUF732 domain-containing protein</fullName>
    </recommendedName>
</protein>
<evidence type="ECO:0000256" key="1">
    <source>
        <dbReference type="SAM" id="MobiDB-lite"/>
    </source>
</evidence>
<feature type="region of interest" description="Disordered" evidence="1">
    <location>
        <begin position="1"/>
        <end position="51"/>
    </location>
</feature>
<comment type="caution">
    <text evidence="4">The sequence shown here is derived from an EMBL/GenBank/DDBJ whole genome shotgun (WGS) entry which is preliminary data.</text>
</comment>
<evidence type="ECO:0000313" key="5">
    <source>
        <dbReference type="Proteomes" id="UP000230971"/>
    </source>
</evidence>
<gene>
    <name evidence="4" type="ORF">CQY23_03335</name>
</gene>
<dbReference type="Proteomes" id="UP000230971">
    <property type="component" value="Unassembled WGS sequence"/>
</dbReference>
<dbReference type="OrthoDB" id="4734115at2"/>
<feature type="region of interest" description="Disordered" evidence="1">
    <location>
        <begin position="157"/>
        <end position="200"/>
    </location>
</feature>
<accession>A0A2G5PQN8</accession>
<feature type="transmembrane region" description="Helical" evidence="2">
    <location>
        <begin position="113"/>
        <end position="133"/>
    </location>
</feature>
<feature type="compositionally biased region" description="Low complexity" evidence="1">
    <location>
        <begin position="157"/>
        <end position="170"/>
    </location>
</feature>
<keyword evidence="2" id="KW-0472">Membrane</keyword>
<dbReference type="InterPro" id="IPR007969">
    <property type="entry name" value="DUF732"/>
</dbReference>
<evidence type="ECO:0000313" key="4">
    <source>
        <dbReference type="EMBL" id="PIB80586.1"/>
    </source>
</evidence>
<name>A0A2G5PQN8_MYCCE</name>
<organism evidence="4 5">
    <name type="scientific">Mycobacterium celatum</name>
    <dbReference type="NCBI Taxonomy" id="28045"/>
    <lineage>
        <taxon>Bacteria</taxon>
        <taxon>Bacillati</taxon>
        <taxon>Actinomycetota</taxon>
        <taxon>Actinomycetes</taxon>
        <taxon>Mycobacteriales</taxon>
        <taxon>Mycobacteriaceae</taxon>
        <taxon>Mycobacterium</taxon>
    </lineage>
</organism>
<feature type="compositionally biased region" description="Polar residues" evidence="1">
    <location>
        <begin position="16"/>
        <end position="33"/>
    </location>
</feature>
<keyword evidence="2" id="KW-1133">Transmembrane helix</keyword>
<sequence>MTSCDLGKPGDPLTVSMGTSTEIGTPRNCQSRSIPGVAAEDPPTLAAGDEPPTELAAVDAAETTVLSRQSETPAAELAWSIDTGETGDFTEQSDVDDSWDDESRAYEWGTVKIFAGLMAVAVIAAAWLVGVWVTHRDEHDTPVAAATLPAVVSPAPIAAPPTGSTPTAAAPLPPPPTVTVTETPTPVAAPPPVTAAPRRVDPDQAFLSELRSNGIAVTDPSMAEQSAREGCDYMAAGHTPQEAVQLAMRNNPTLTLQDAEVYEGATIRAYCPQYAG</sequence>
<dbReference type="EMBL" id="PDKV01000002">
    <property type="protein sequence ID" value="PIB80586.1"/>
    <property type="molecule type" value="Genomic_DNA"/>
</dbReference>
<reference evidence="4 5" key="1">
    <citation type="journal article" date="2017" name="Infect. Genet. Evol.">
        <title>The new phylogeny of the genus Mycobacterium: The old and the news.</title>
        <authorList>
            <person name="Tortoli E."/>
            <person name="Fedrizzi T."/>
            <person name="Meehan C.J."/>
            <person name="Trovato A."/>
            <person name="Grottola A."/>
            <person name="Giacobazzi E."/>
            <person name="Serpini G.F."/>
            <person name="Tagliazucchi S."/>
            <person name="Fabio A."/>
            <person name="Bettua C."/>
            <person name="Bertorelli R."/>
            <person name="Frascaro F."/>
            <person name="De Sanctis V."/>
            <person name="Pecorari M."/>
            <person name="Jousson O."/>
            <person name="Segata N."/>
            <person name="Cirillo D.M."/>
        </authorList>
    </citation>
    <scope>NUCLEOTIDE SEQUENCE [LARGE SCALE GENOMIC DNA]</scope>
    <source>
        <strain evidence="4 5">NCTC 12882</strain>
    </source>
</reference>
<proteinExistence type="predicted"/>
<evidence type="ECO:0000256" key="2">
    <source>
        <dbReference type="SAM" id="Phobius"/>
    </source>
</evidence>
<dbReference type="AlphaFoldDB" id="A0A2G5PQN8"/>
<keyword evidence="2" id="KW-0812">Transmembrane</keyword>
<feature type="domain" description="DUF732" evidence="3">
    <location>
        <begin position="203"/>
        <end position="273"/>
    </location>
</feature>
<evidence type="ECO:0000259" key="3">
    <source>
        <dbReference type="Pfam" id="PF05305"/>
    </source>
</evidence>
<dbReference type="Pfam" id="PF05305">
    <property type="entry name" value="DUF732"/>
    <property type="match status" value="1"/>
</dbReference>